<protein>
    <recommendedName>
        <fullName evidence="1">DSBA-like thioredoxin domain-containing protein</fullName>
    </recommendedName>
</protein>
<dbReference type="PANTHER" id="PTHR13887:SF41">
    <property type="entry name" value="THIOREDOXIN SUPERFAMILY PROTEIN"/>
    <property type="match status" value="1"/>
</dbReference>
<dbReference type="CDD" id="cd03024">
    <property type="entry name" value="DsbA_FrnE"/>
    <property type="match status" value="1"/>
</dbReference>
<evidence type="ECO:0000313" key="3">
    <source>
        <dbReference type="Proteomes" id="UP001305414"/>
    </source>
</evidence>
<accession>A0AAN7Z046</accession>
<dbReference type="GO" id="GO:0016491">
    <property type="term" value="F:oxidoreductase activity"/>
    <property type="evidence" value="ECO:0007669"/>
    <property type="project" value="InterPro"/>
</dbReference>
<gene>
    <name evidence="2" type="ORF">RRF57_000873</name>
</gene>
<dbReference type="InterPro" id="IPR036249">
    <property type="entry name" value="Thioredoxin-like_sf"/>
</dbReference>
<sequence length="288" mass="32078">MVACLQEPPGLLRRTIYGVLKIQSAFVSSLRKRRKQSLYKGVSAYREQLLTETCRAPATAYPKLRYMQKMTNFNIKIVSDTVCPWCYVGKKRLDRAIELYRKTYPTGRDDTFTISWAPFYLDPTSPAVGIPVMERMAQKFGSERLGMIQQRLTMAGQEEGINFAFTGRIGNTRDSHRLIQLGKTKGNDVENRVVAELFKSYFEGDGDITSHTTLIAAGEKAGLATSEVKEWLETGKGGAEVDKEVQEAYAHGISGVPNFTIQGSHSIGGAQDPEVFLATFARIKESSK</sequence>
<comment type="caution">
    <text evidence="2">The sequence shown here is derived from an EMBL/GenBank/DDBJ whole genome shotgun (WGS) entry which is preliminary data.</text>
</comment>
<dbReference type="InterPro" id="IPR001853">
    <property type="entry name" value="DSBA-like_thioredoxin_dom"/>
</dbReference>
<feature type="domain" description="DSBA-like thioredoxin" evidence="1">
    <location>
        <begin position="75"/>
        <end position="278"/>
    </location>
</feature>
<organism evidence="2 3">
    <name type="scientific">Xylaria bambusicola</name>
    <dbReference type="NCBI Taxonomy" id="326684"/>
    <lineage>
        <taxon>Eukaryota</taxon>
        <taxon>Fungi</taxon>
        <taxon>Dikarya</taxon>
        <taxon>Ascomycota</taxon>
        <taxon>Pezizomycotina</taxon>
        <taxon>Sordariomycetes</taxon>
        <taxon>Xylariomycetidae</taxon>
        <taxon>Xylariales</taxon>
        <taxon>Xylariaceae</taxon>
        <taxon>Xylaria</taxon>
    </lineage>
</organism>
<name>A0AAN7Z046_9PEZI</name>
<reference evidence="2 3" key="1">
    <citation type="submission" date="2023-10" db="EMBL/GenBank/DDBJ databases">
        <title>Draft genome sequence of Xylaria bambusicola isolate GMP-LS, the root and basal stem rot pathogen of sugarcane in Indonesia.</title>
        <authorList>
            <person name="Selvaraj P."/>
            <person name="Muralishankar V."/>
            <person name="Muruganantham S."/>
            <person name="Sp S."/>
            <person name="Haryani S."/>
            <person name="Lau K.J.X."/>
            <person name="Naqvi N.I."/>
        </authorList>
    </citation>
    <scope>NUCLEOTIDE SEQUENCE [LARGE SCALE GENOMIC DNA]</scope>
    <source>
        <strain evidence="2">GMP-LS</strain>
    </source>
</reference>
<dbReference type="SUPFAM" id="SSF52833">
    <property type="entry name" value="Thioredoxin-like"/>
    <property type="match status" value="1"/>
</dbReference>
<dbReference type="Pfam" id="PF01323">
    <property type="entry name" value="DSBA"/>
    <property type="match status" value="1"/>
</dbReference>
<evidence type="ECO:0000259" key="1">
    <source>
        <dbReference type="Pfam" id="PF01323"/>
    </source>
</evidence>
<dbReference type="PANTHER" id="PTHR13887">
    <property type="entry name" value="GLUTATHIONE S-TRANSFERASE KAPPA"/>
    <property type="match status" value="1"/>
</dbReference>
<proteinExistence type="predicted"/>
<dbReference type="AlphaFoldDB" id="A0AAN7Z046"/>
<dbReference type="EMBL" id="JAWHQM010000002">
    <property type="protein sequence ID" value="KAK5625157.1"/>
    <property type="molecule type" value="Genomic_DNA"/>
</dbReference>
<evidence type="ECO:0000313" key="2">
    <source>
        <dbReference type="EMBL" id="KAK5625157.1"/>
    </source>
</evidence>
<dbReference type="Proteomes" id="UP001305414">
    <property type="component" value="Unassembled WGS sequence"/>
</dbReference>
<dbReference type="Gene3D" id="3.40.30.10">
    <property type="entry name" value="Glutaredoxin"/>
    <property type="match status" value="1"/>
</dbReference>
<keyword evidence="3" id="KW-1185">Reference proteome</keyword>